<dbReference type="PANTHER" id="PTHR11014">
    <property type="entry name" value="PEPTIDASE M20 FAMILY MEMBER"/>
    <property type="match status" value="1"/>
</dbReference>
<name>A0ABT4DC36_9CLOT</name>
<dbReference type="PIRSF" id="PIRSF005962">
    <property type="entry name" value="Pept_M20D_amidohydro"/>
    <property type="match status" value="1"/>
</dbReference>
<dbReference type="SUPFAM" id="SSF55031">
    <property type="entry name" value="Bacterial exopeptidase dimerisation domain"/>
    <property type="match status" value="1"/>
</dbReference>
<reference evidence="2" key="1">
    <citation type="submission" date="2022-12" db="EMBL/GenBank/DDBJ databases">
        <title>Clostridium sp. nov., isolated from industrial wastewater.</title>
        <authorList>
            <person name="Jiayan W."/>
        </authorList>
    </citation>
    <scope>NUCLEOTIDE SEQUENCE</scope>
    <source>
        <strain evidence="2">ZC22-4</strain>
    </source>
</reference>
<dbReference type="Pfam" id="PF07687">
    <property type="entry name" value="M20_dimer"/>
    <property type="match status" value="1"/>
</dbReference>
<dbReference type="Gene3D" id="3.30.70.360">
    <property type="match status" value="1"/>
</dbReference>
<evidence type="ECO:0000313" key="2">
    <source>
        <dbReference type="EMBL" id="MCY6959857.1"/>
    </source>
</evidence>
<comment type="caution">
    <text evidence="2">The sequence shown here is derived from an EMBL/GenBank/DDBJ whole genome shotgun (WGS) entry which is preliminary data.</text>
</comment>
<feature type="domain" description="Peptidase M20 dimerisation" evidence="1">
    <location>
        <begin position="183"/>
        <end position="279"/>
    </location>
</feature>
<protein>
    <submittedName>
        <fullName evidence="2">Amidohydrolase</fullName>
    </submittedName>
</protein>
<organism evidence="2 3">
    <name type="scientific">Clostridium brassicae</name>
    <dbReference type="NCBI Taxonomy" id="2999072"/>
    <lineage>
        <taxon>Bacteria</taxon>
        <taxon>Bacillati</taxon>
        <taxon>Bacillota</taxon>
        <taxon>Clostridia</taxon>
        <taxon>Eubacteriales</taxon>
        <taxon>Clostridiaceae</taxon>
        <taxon>Clostridium</taxon>
    </lineage>
</organism>
<accession>A0ABT4DC36</accession>
<dbReference type="InterPro" id="IPR036264">
    <property type="entry name" value="Bact_exopeptidase_dim_dom"/>
</dbReference>
<dbReference type="InterPro" id="IPR017439">
    <property type="entry name" value="Amidohydrolase"/>
</dbReference>
<proteinExistence type="predicted"/>
<dbReference type="Gene3D" id="3.40.630.10">
    <property type="entry name" value="Zn peptidases"/>
    <property type="match status" value="1"/>
</dbReference>
<dbReference type="InterPro" id="IPR011650">
    <property type="entry name" value="Peptidase_M20_dimer"/>
</dbReference>
<dbReference type="NCBIfam" id="TIGR01891">
    <property type="entry name" value="amidohydrolases"/>
    <property type="match status" value="1"/>
</dbReference>
<sequence>MDIMVLTEKYEDYIIKMRREFHKNPEPSWGEVWTTKRIEEELESMGIKTKTFDRTGIIGTLNGKKTGKMVGLRADIDALSIEENTGLPFKSNNKFMHACGHDCHVAMLLGAAKVLSEIKDKLEGDVRFIFQPSEEIAEGAKYMIKNGALDGVNGILGMHIWGNMESPKINIEKGPRMSSGDIFKIKVKGVPAHGSQPHSGVDAIVTASAIVMNLQSIVSRETNPLEPVVISIGTIKGGDRFNIIPDEVVMEGSPRVFNLKLRNQLEEKMRRVIENTAEVYRAKAELEYIYATIPTINDANIAKIGHDSVEKLYGEDGLISMEKMTTCDDFCFYGQHVPAAYAFIGGGNKEKGLWYSNHSDKFNIDEDALQRGTALYAQFAVDFLSK</sequence>
<dbReference type="PANTHER" id="PTHR11014:SF63">
    <property type="entry name" value="METALLOPEPTIDASE, PUTATIVE (AFU_ORTHOLOGUE AFUA_6G09600)-RELATED"/>
    <property type="match status" value="1"/>
</dbReference>
<evidence type="ECO:0000313" key="3">
    <source>
        <dbReference type="Proteomes" id="UP001144612"/>
    </source>
</evidence>
<dbReference type="SUPFAM" id="SSF53187">
    <property type="entry name" value="Zn-dependent exopeptidases"/>
    <property type="match status" value="1"/>
</dbReference>
<dbReference type="RefSeq" id="WP_268062294.1">
    <property type="nucleotide sequence ID" value="NZ_JAPQFJ010000016.1"/>
</dbReference>
<dbReference type="InterPro" id="IPR002933">
    <property type="entry name" value="Peptidase_M20"/>
</dbReference>
<dbReference type="Pfam" id="PF01546">
    <property type="entry name" value="Peptidase_M20"/>
    <property type="match status" value="1"/>
</dbReference>
<keyword evidence="3" id="KW-1185">Reference proteome</keyword>
<evidence type="ECO:0000259" key="1">
    <source>
        <dbReference type="Pfam" id="PF07687"/>
    </source>
</evidence>
<dbReference type="EMBL" id="JAPQFJ010000016">
    <property type="protein sequence ID" value="MCY6959857.1"/>
    <property type="molecule type" value="Genomic_DNA"/>
</dbReference>
<gene>
    <name evidence="2" type="ORF">OW729_14645</name>
</gene>
<dbReference type="Proteomes" id="UP001144612">
    <property type="component" value="Unassembled WGS sequence"/>
</dbReference>